<organism evidence="3 4">
    <name type="scientific">Ichthyophthirius multifiliis</name>
    <name type="common">White spot disease agent</name>
    <name type="synonym">Ich</name>
    <dbReference type="NCBI Taxonomy" id="5932"/>
    <lineage>
        <taxon>Eukaryota</taxon>
        <taxon>Sar</taxon>
        <taxon>Alveolata</taxon>
        <taxon>Ciliophora</taxon>
        <taxon>Intramacronucleata</taxon>
        <taxon>Oligohymenophorea</taxon>
        <taxon>Hymenostomatida</taxon>
        <taxon>Ophryoglenina</taxon>
        <taxon>Ichthyophthirius</taxon>
    </lineage>
</organism>
<evidence type="ECO:0000259" key="2">
    <source>
        <dbReference type="PROSITE" id="PS51719"/>
    </source>
</evidence>
<keyword evidence="1" id="KW-0342">GTP-binding</keyword>
<feature type="domain" description="Septin-type G" evidence="2">
    <location>
        <begin position="7"/>
        <end position="278"/>
    </location>
</feature>
<gene>
    <name evidence="3" type="ORF">IMG5_061200</name>
</gene>
<dbReference type="Pfam" id="PF00735">
    <property type="entry name" value="Septin"/>
    <property type="match status" value="1"/>
</dbReference>
<evidence type="ECO:0000313" key="4">
    <source>
        <dbReference type="Proteomes" id="UP000008983"/>
    </source>
</evidence>
<dbReference type="InterPro" id="IPR027417">
    <property type="entry name" value="P-loop_NTPase"/>
</dbReference>
<protein>
    <recommendedName>
        <fullName evidence="2">Septin-type G domain-containing protein</fullName>
    </recommendedName>
</protein>
<dbReference type="GO" id="GO:0005525">
    <property type="term" value="F:GTP binding"/>
    <property type="evidence" value="ECO:0007669"/>
    <property type="project" value="UniProtKB-KW"/>
</dbReference>
<reference evidence="3 4" key="1">
    <citation type="submission" date="2011-07" db="EMBL/GenBank/DDBJ databases">
        <authorList>
            <person name="Coyne R."/>
            <person name="Brami D."/>
            <person name="Johnson J."/>
            <person name="Hostetler J."/>
            <person name="Hannick L."/>
            <person name="Clark T."/>
            <person name="Cassidy-Hanley D."/>
            <person name="Inman J."/>
        </authorList>
    </citation>
    <scope>NUCLEOTIDE SEQUENCE [LARGE SCALE GENOMIC DNA]</scope>
    <source>
        <strain evidence="3 4">G5</strain>
    </source>
</reference>
<dbReference type="InterPro" id="IPR030379">
    <property type="entry name" value="G_SEPTIN_dom"/>
</dbReference>
<comment type="similarity">
    <text evidence="1">Belongs to the TRAFAC class TrmE-Era-EngA-EngB-Septin-like GTPase superfamily. Septin GTPase family.</text>
</comment>
<keyword evidence="4" id="KW-1185">Reference proteome</keyword>
<accession>G0QNT0</accession>
<evidence type="ECO:0000313" key="3">
    <source>
        <dbReference type="EMBL" id="EGR33121.1"/>
    </source>
</evidence>
<dbReference type="STRING" id="857967.G0QNT0"/>
<name>G0QNT0_ICHMU</name>
<dbReference type="SUPFAM" id="SSF52540">
    <property type="entry name" value="P-loop containing nucleoside triphosphate hydrolases"/>
    <property type="match status" value="1"/>
</dbReference>
<keyword evidence="1" id="KW-0547">Nucleotide-binding</keyword>
<dbReference type="EMBL" id="GL983508">
    <property type="protein sequence ID" value="EGR33121.1"/>
    <property type="molecule type" value="Genomic_DNA"/>
</dbReference>
<dbReference type="OMA" id="RSNPMGS"/>
<dbReference type="GeneID" id="14909288"/>
<dbReference type="Gene3D" id="3.40.50.300">
    <property type="entry name" value="P-loop containing nucleotide triphosphate hydrolases"/>
    <property type="match status" value="1"/>
</dbReference>
<sequence>MQFSNFYQIYLNIIVVGETGLGKSTFIDFFLKKYKISSIKQKTTQIKKKVAQKKEGKQNLILKFIDTPGYQKNDNLQQWVQNIQSYIIKRVYKYTFNIQLQFFKKQNKQQYFHFLFIKQFIYQKIHCCLYFLSGPRISQQDIQNMKQLEKIVNIIPILSKGDSYTTSEVIQIKKSLLNDASNYKLNWFNYKIQKELLQGPFGQSPPFLVISSIQSIKTNKNETIYGRSYPWGICNIENPQHSDFILLYHYLIGYFTLELIKNTEKLYKNYRKTQKQNKIEKKNCDVITNQVIKYCGGILTLTLIGLSQYQQFQKKQ</sequence>
<dbReference type="OrthoDB" id="416553at2759"/>
<evidence type="ECO:0000256" key="1">
    <source>
        <dbReference type="RuleBase" id="RU004560"/>
    </source>
</evidence>
<dbReference type="InParanoid" id="G0QNT0"/>
<dbReference type="RefSeq" id="XP_004037107.1">
    <property type="nucleotide sequence ID" value="XM_004037059.1"/>
</dbReference>
<dbReference type="Proteomes" id="UP000008983">
    <property type="component" value="Unassembled WGS sequence"/>
</dbReference>
<dbReference type="PANTHER" id="PTHR18884">
    <property type="entry name" value="SEPTIN"/>
    <property type="match status" value="1"/>
</dbReference>
<dbReference type="PROSITE" id="PS51719">
    <property type="entry name" value="G_SEPTIN"/>
    <property type="match status" value="1"/>
</dbReference>
<dbReference type="AlphaFoldDB" id="G0QNT0"/>
<proteinExistence type="inferred from homology"/>
<dbReference type="eggNOG" id="KOG2655">
    <property type="taxonomic scope" value="Eukaryota"/>
</dbReference>